<feature type="binding site" evidence="3">
    <location>
        <position position="56"/>
    </location>
    <ligand>
        <name>Zn(2+)</name>
        <dbReference type="ChEBI" id="CHEBI:29105"/>
        <label>2</label>
    </ligand>
</feature>
<dbReference type="InterPro" id="IPR001952">
    <property type="entry name" value="Alkaline_phosphatase"/>
</dbReference>
<protein>
    <recommendedName>
        <fullName evidence="8">Alkaline phosphatase</fullName>
    </recommendedName>
</protein>
<feature type="binding site" evidence="3">
    <location>
        <position position="386"/>
    </location>
    <ligand>
        <name>Zn(2+)</name>
        <dbReference type="ChEBI" id="CHEBI:29105"/>
        <label>2</label>
    </ligand>
</feature>
<feature type="region of interest" description="Disordered" evidence="6">
    <location>
        <begin position="391"/>
        <end position="411"/>
    </location>
</feature>
<evidence type="ECO:0000256" key="4">
    <source>
        <dbReference type="PIRSR" id="PIRSR601952-3"/>
    </source>
</evidence>
<evidence type="ECO:0000313" key="7">
    <source>
        <dbReference type="EMBL" id="XAY07093.1"/>
    </source>
</evidence>
<dbReference type="PANTHER" id="PTHR11596">
    <property type="entry name" value="ALKALINE PHOSPHATASE"/>
    <property type="match status" value="1"/>
</dbReference>
<organism evidence="7">
    <name type="scientific">Paraconexibacter sp. AEG42_29</name>
    <dbReference type="NCBI Taxonomy" id="2997339"/>
    <lineage>
        <taxon>Bacteria</taxon>
        <taxon>Bacillati</taxon>
        <taxon>Actinomycetota</taxon>
        <taxon>Thermoleophilia</taxon>
        <taxon>Solirubrobacterales</taxon>
        <taxon>Paraconexibacteraceae</taxon>
        <taxon>Paraconexibacter</taxon>
    </lineage>
</organism>
<dbReference type="PRINTS" id="PR00113">
    <property type="entry name" value="ALKPHPHTASE"/>
</dbReference>
<evidence type="ECO:0000256" key="3">
    <source>
        <dbReference type="PIRSR" id="PIRSR601952-2"/>
    </source>
</evidence>
<dbReference type="GO" id="GO:0004035">
    <property type="term" value="F:alkaline phosphatase activity"/>
    <property type="evidence" value="ECO:0007669"/>
    <property type="project" value="TreeGrafter"/>
</dbReference>
<dbReference type="RefSeq" id="WP_354698300.1">
    <property type="nucleotide sequence ID" value="NZ_CP114014.1"/>
</dbReference>
<keyword evidence="3" id="KW-0862">Zinc</keyword>
<dbReference type="KEGG" id="parq:DSM112329_03972"/>
<dbReference type="PANTHER" id="PTHR11596:SF5">
    <property type="entry name" value="ALKALINE PHOSPHATASE"/>
    <property type="match status" value="1"/>
</dbReference>
<dbReference type="SUPFAM" id="SSF53649">
    <property type="entry name" value="Alkaline phosphatase-like"/>
    <property type="match status" value="1"/>
</dbReference>
<feature type="binding site" evidence="3">
    <location>
        <position position="347"/>
    </location>
    <ligand>
        <name>Zn(2+)</name>
        <dbReference type="ChEBI" id="CHEBI:29105"/>
        <label>2</label>
    </ligand>
</feature>
<feature type="disulfide bond" evidence="4">
    <location>
        <begin position="179"/>
        <end position="196"/>
    </location>
</feature>
<keyword evidence="1" id="KW-0597">Phosphoprotein</keyword>
<evidence type="ECO:0000256" key="6">
    <source>
        <dbReference type="SAM" id="MobiDB-lite"/>
    </source>
</evidence>
<dbReference type="EMBL" id="CP114014">
    <property type="protein sequence ID" value="XAY07093.1"/>
    <property type="molecule type" value="Genomic_DNA"/>
</dbReference>
<comment type="cofactor">
    <cofactor evidence="3">
        <name>Zn(2+)</name>
        <dbReference type="ChEBI" id="CHEBI:29105"/>
    </cofactor>
    <text evidence="3">Binds 2 Zn(2+) ions.</text>
</comment>
<evidence type="ECO:0008006" key="8">
    <source>
        <dbReference type="Google" id="ProtNLM"/>
    </source>
</evidence>
<feature type="region of interest" description="Disordered" evidence="6">
    <location>
        <begin position="101"/>
        <end position="137"/>
    </location>
</feature>
<keyword evidence="4" id="KW-1015">Disulfide bond</keyword>
<feature type="active site" description="Phosphoserine intermediate" evidence="2">
    <location>
        <position position="105"/>
    </location>
</feature>
<comment type="cofactor">
    <cofactor evidence="3">
        <name>Mg(2+)</name>
        <dbReference type="ChEBI" id="CHEBI:18420"/>
    </cofactor>
    <text evidence="3">Binds 1 Mg(2+) ion.</text>
</comment>
<feature type="binding site" evidence="3">
    <location>
        <position position="166"/>
    </location>
    <ligand>
        <name>Mg(2+)</name>
        <dbReference type="ChEBI" id="CHEBI:18420"/>
    </ligand>
</feature>
<evidence type="ECO:0000256" key="2">
    <source>
        <dbReference type="PIRSR" id="PIRSR601952-1"/>
    </source>
</evidence>
<sequence>MRKLSRGRLTVGGLGTVAVLGVGASLALGGTANKTQDLRAGLDGNKPRNVIFFLGDGMGTQEITAARYYQGVANRLNVDSLPFTGFDTTYSVKADGVKPDYDPDSAATGTQWATGKKTIDERDSQGPSASLTTPGDNTGYKTILEYAQEAGKKVGNVTTADFTDATPAVLSAHISNRNCGGPDNMTATVVAATPKCLQESKEVGGLGSIAEQQVDHRMDVALGGGYSRFAQTITGGADKGKTVINAAQDKGINVVTDAAGLAAADASKPVYGFFGKDGANKPNMSLEWKGTQAKVGDGAATETCQENQRPANEPSLAEMTTKSLALLDNPKGFFLQVEGASIDKQDHSANACQQIGETVAFDRAVGVAIEYQKTHPDTLIVVSADHGHSSQIVSEDSTGTGNPTGYSNNLTTKDGQVLRMTYGTAGFQADKAPADAPPSQQHTGTVVPVWASGPQAANVLGTNDHTDLFDLLRGNKDAQATPGPVTTTVTNTVTTPARTVTTPAVVTPRVGAAVLRTITAKALKSSGIAVSIAQVGVKSLVVTLKRGTRTVTRKTLGASATATTLKDPKAKKGTYKVTVAGGGKTKSYTITVS</sequence>
<dbReference type="GO" id="GO:0046872">
    <property type="term" value="F:metal ion binding"/>
    <property type="evidence" value="ECO:0007669"/>
    <property type="project" value="UniProtKB-KW"/>
</dbReference>
<proteinExistence type="inferred from homology"/>
<comment type="similarity">
    <text evidence="5">Belongs to the alkaline phosphatase family.</text>
</comment>
<feature type="binding site" evidence="3">
    <location>
        <position position="56"/>
    </location>
    <ligand>
        <name>Mg(2+)</name>
        <dbReference type="ChEBI" id="CHEBI:18420"/>
    </ligand>
</feature>
<reference evidence="7" key="1">
    <citation type="submission" date="2022-12" db="EMBL/GenBank/DDBJ databases">
        <title>Paraconexibacter alkalitolerans sp. nov. and Baekduia alba sp. nov., isolated from soil and emended description of the genera Paraconexibacter (Chun et al., 2020) and Baekduia (An et al., 2020).</title>
        <authorList>
            <person name="Vieira S."/>
            <person name="Huber K.J."/>
            <person name="Geppert A."/>
            <person name="Wolf J."/>
            <person name="Neumann-Schaal M."/>
            <person name="Muesken M."/>
            <person name="Overmann J."/>
        </authorList>
    </citation>
    <scope>NUCLEOTIDE SEQUENCE</scope>
    <source>
        <strain evidence="7">AEG42_29</strain>
    </source>
</reference>
<name>A0AAU7AZM5_9ACTN</name>
<dbReference type="SMART" id="SM00098">
    <property type="entry name" value="alkPPc"/>
    <property type="match status" value="1"/>
</dbReference>
<dbReference type="InterPro" id="IPR017850">
    <property type="entry name" value="Alkaline_phosphatase_core_sf"/>
</dbReference>
<gene>
    <name evidence="7" type="ORF">DSM112329_03972</name>
</gene>
<evidence type="ECO:0000256" key="5">
    <source>
        <dbReference type="RuleBase" id="RU003946"/>
    </source>
</evidence>
<keyword evidence="3" id="KW-0479">Metal-binding</keyword>
<dbReference type="Gene3D" id="3.40.720.10">
    <property type="entry name" value="Alkaline Phosphatase, subunit A"/>
    <property type="match status" value="1"/>
</dbReference>
<evidence type="ECO:0000256" key="1">
    <source>
        <dbReference type="ARBA" id="ARBA00022553"/>
    </source>
</evidence>
<keyword evidence="3" id="KW-0460">Magnesium</keyword>
<dbReference type="CDD" id="cd16012">
    <property type="entry name" value="ALP"/>
    <property type="match status" value="1"/>
</dbReference>
<feature type="binding site" evidence="3">
    <location>
        <position position="343"/>
    </location>
    <ligand>
        <name>Zn(2+)</name>
        <dbReference type="ChEBI" id="CHEBI:29105"/>
        <label>2</label>
    </ligand>
</feature>
<dbReference type="AlphaFoldDB" id="A0AAU7AZM5"/>
<accession>A0AAU7AZM5</accession>
<feature type="binding site" evidence="3">
    <location>
        <position position="385"/>
    </location>
    <ligand>
        <name>Zn(2+)</name>
        <dbReference type="ChEBI" id="CHEBI:29105"/>
        <label>2</label>
    </ligand>
</feature>
<feature type="binding site" evidence="3">
    <location>
        <position position="338"/>
    </location>
    <ligand>
        <name>Mg(2+)</name>
        <dbReference type="ChEBI" id="CHEBI:18420"/>
    </ligand>
</feature>
<feature type="binding site" evidence="3">
    <location>
        <position position="164"/>
    </location>
    <ligand>
        <name>Mg(2+)</name>
        <dbReference type="ChEBI" id="CHEBI:18420"/>
    </ligand>
</feature>
<dbReference type="Pfam" id="PF00245">
    <property type="entry name" value="Alk_phosphatase"/>
    <property type="match status" value="1"/>
</dbReference>
<feature type="binding site" evidence="3">
    <location>
        <position position="442"/>
    </location>
    <ligand>
        <name>Zn(2+)</name>
        <dbReference type="ChEBI" id="CHEBI:29105"/>
        <label>2</label>
    </ligand>
</feature>
<feature type="compositionally biased region" description="Polar residues" evidence="6">
    <location>
        <begin position="125"/>
        <end position="137"/>
    </location>
</feature>